<dbReference type="PANTHER" id="PTHR42879">
    <property type="entry name" value="3-OXOACYL-(ACYL-CARRIER-PROTEIN) REDUCTASE"/>
    <property type="match status" value="1"/>
</dbReference>
<evidence type="ECO:0000313" key="4">
    <source>
        <dbReference type="EMBL" id="GHO85004.1"/>
    </source>
</evidence>
<dbReference type="Gene3D" id="3.40.50.720">
    <property type="entry name" value="NAD(P)-binding Rossmann-like Domain"/>
    <property type="match status" value="1"/>
</dbReference>
<dbReference type="PRINTS" id="PR00080">
    <property type="entry name" value="SDRFAMILY"/>
</dbReference>
<dbReference type="PANTHER" id="PTHR42879:SF2">
    <property type="entry name" value="3-OXOACYL-[ACYL-CARRIER-PROTEIN] REDUCTASE FABG"/>
    <property type="match status" value="1"/>
</dbReference>
<reference evidence="4 5" key="1">
    <citation type="journal article" date="2021" name="Int. J. Syst. Evol. Microbiol.">
        <title>Reticulibacter mediterranei gen. nov., sp. nov., within the new family Reticulibacteraceae fam. nov., and Ktedonospora formicarum gen. nov., sp. nov., Ktedonobacter robiniae sp. nov., Dictyobacter formicarum sp. nov. and Dictyobacter arantiisoli sp. nov., belonging to the class Ktedonobacteria.</title>
        <authorList>
            <person name="Yabe S."/>
            <person name="Zheng Y."/>
            <person name="Wang C.M."/>
            <person name="Sakai Y."/>
            <person name="Abe K."/>
            <person name="Yokota A."/>
            <person name="Donadio S."/>
            <person name="Cavaletti L."/>
            <person name="Monciardini P."/>
        </authorList>
    </citation>
    <scope>NUCLEOTIDE SEQUENCE [LARGE SCALE GENOMIC DNA]</scope>
    <source>
        <strain evidence="4 5">SOSP1-9</strain>
    </source>
</reference>
<evidence type="ECO:0000313" key="5">
    <source>
        <dbReference type="Proteomes" id="UP000635565"/>
    </source>
</evidence>
<accession>A0ABQ3VFR7</accession>
<dbReference type="RefSeq" id="WP_201362620.1">
    <property type="nucleotide sequence ID" value="NZ_BNJJ01000007.1"/>
</dbReference>
<dbReference type="InterPro" id="IPR002347">
    <property type="entry name" value="SDR_fam"/>
</dbReference>
<dbReference type="Pfam" id="PF00106">
    <property type="entry name" value="adh_short"/>
    <property type="match status" value="1"/>
</dbReference>
<dbReference type="InterPro" id="IPR050259">
    <property type="entry name" value="SDR"/>
</dbReference>
<protein>
    <submittedName>
        <fullName evidence="4">Aldehyde dehydrogenase</fullName>
    </submittedName>
</protein>
<dbReference type="SUPFAM" id="SSF51735">
    <property type="entry name" value="NAD(P)-binding Rossmann-fold domains"/>
    <property type="match status" value="1"/>
</dbReference>
<dbReference type="PROSITE" id="PS00061">
    <property type="entry name" value="ADH_SHORT"/>
    <property type="match status" value="1"/>
</dbReference>
<evidence type="ECO:0000256" key="2">
    <source>
        <dbReference type="RuleBase" id="RU000363"/>
    </source>
</evidence>
<dbReference type="CDD" id="cd05233">
    <property type="entry name" value="SDR_c"/>
    <property type="match status" value="1"/>
</dbReference>
<dbReference type="PRINTS" id="PR00081">
    <property type="entry name" value="GDHRDH"/>
</dbReference>
<dbReference type="InterPro" id="IPR036291">
    <property type="entry name" value="NAD(P)-bd_dom_sf"/>
</dbReference>
<proteinExistence type="inferred from homology"/>
<dbReference type="InterPro" id="IPR020904">
    <property type="entry name" value="Sc_DH/Rdtase_CS"/>
</dbReference>
<dbReference type="EMBL" id="BNJJ01000007">
    <property type="protein sequence ID" value="GHO85004.1"/>
    <property type="molecule type" value="Genomic_DNA"/>
</dbReference>
<feature type="domain" description="Ketoreductase" evidence="3">
    <location>
        <begin position="11"/>
        <end position="202"/>
    </location>
</feature>
<dbReference type="Proteomes" id="UP000635565">
    <property type="component" value="Unassembled WGS sequence"/>
</dbReference>
<name>A0ABQ3VFR7_9CHLR</name>
<organism evidence="4 5">
    <name type="scientific">Dictyobacter formicarum</name>
    <dbReference type="NCBI Taxonomy" id="2778368"/>
    <lineage>
        <taxon>Bacteria</taxon>
        <taxon>Bacillati</taxon>
        <taxon>Chloroflexota</taxon>
        <taxon>Ktedonobacteria</taxon>
        <taxon>Ktedonobacterales</taxon>
        <taxon>Dictyobacteraceae</taxon>
        <taxon>Dictyobacter</taxon>
    </lineage>
</organism>
<gene>
    <name evidence="4" type="ORF">KSZ_30100</name>
</gene>
<dbReference type="InterPro" id="IPR057326">
    <property type="entry name" value="KR_dom"/>
</dbReference>
<comment type="similarity">
    <text evidence="1 2">Belongs to the short-chain dehydrogenases/reductases (SDR) family.</text>
</comment>
<evidence type="ECO:0000259" key="3">
    <source>
        <dbReference type="SMART" id="SM00822"/>
    </source>
</evidence>
<sequence length="253" mass="26369">MSTIPLALTGQVALVTGASSGLGRATAQALAQAGADIVLLARGANDLKQVGAEIESVGRRALPLPGDLADEDYILNAVQRTISTFGHIDVLVNAAGFDVPGAVTDLPTSDWDYVVDVNLRAPFLLAKAVFPHMRQARHGTIINVSSVAGKRGWANAAAYCASKFGLTGLTQSLAAEGKAHGIRACILYPGGMATNWGAWGANARQARPENTRPVTKALPSTEVADLIVWMAAAPGELVLNEVVVSPLEEQGWP</sequence>
<comment type="caution">
    <text evidence="4">The sequence shown here is derived from an EMBL/GenBank/DDBJ whole genome shotgun (WGS) entry which is preliminary data.</text>
</comment>
<dbReference type="SMART" id="SM00822">
    <property type="entry name" value="PKS_KR"/>
    <property type="match status" value="1"/>
</dbReference>
<evidence type="ECO:0000256" key="1">
    <source>
        <dbReference type="ARBA" id="ARBA00006484"/>
    </source>
</evidence>
<keyword evidence="5" id="KW-1185">Reference proteome</keyword>